<feature type="compositionally biased region" description="Basic and acidic residues" evidence="1">
    <location>
        <begin position="240"/>
        <end position="258"/>
    </location>
</feature>
<dbReference type="AlphaFoldDB" id="A0A6L5GPZ8"/>
<proteinExistence type="predicted"/>
<feature type="compositionally biased region" description="Pro residues" evidence="1">
    <location>
        <begin position="333"/>
        <end position="345"/>
    </location>
</feature>
<feature type="compositionally biased region" description="Basic and acidic residues" evidence="1">
    <location>
        <begin position="308"/>
        <end position="331"/>
    </location>
</feature>
<dbReference type="Pfam" id="PF10050">
    <property type="entry name" value="DUF2284"/>
    <property type="match status" value="1"/>
</dbReference>
<name>A0A6L5GPZ8_9FIRM</name>
<feature type="compositionally biased region" description="Low complexity" evidence="1">
    <location>
        <begin position="278"/>
        <end position="288"/>
    </location>
</feature>
<sequence length="653" mass="73726">MEYTHNFSSGPLLMDHIIDEYFSLRKARGKCLRCPKYNKFWSCPEFGFDEKLLLGQFKYLYVIGREYAVPKEHKQRITGTVRTRNYVEEVKERMNTESWRDLLEIEKDYPNVMTLRPGNCNICVAAGVGCAKQEHKRCRHTELMRFSMEALGLDTDSIAKFEVGMMLNWPTDTHLPEKIACLMGVMTNEKIPMAQLRSYFPDAQKSYLKAGQTILGGEDAPKAKRVDSWLEHQAEEARIREEREEAMARAAAEEEKMMAEAAAAQAHPWTQRDEPADEAQAADQPQAENSEDLDENGQPKYKWLGFKRSVEEADEIMRERPIPKFTKKEPEPAPEPEAPARPAAPEPESADGGNLQFDRMAMLRSSLAEAIRREIPDATDDQVVMLATETLKNAAAKMQKKSHTAPGSKGGTTFAHVPQQQVDETRHRQMQAARPQEPEREKELEPVPEKASISEQVVQNLRQSAARPQPAQPAPQRPKMKKVVRRVKRQPAADASLPKRGSVNDVLGAALKIAQTVVSEPEPEYEEIVEMVPDVEAAFEQQPVEPVYTQSAPEPEPAPEEPMDPNDLKGDDDTRYKWLGFKRDPDNPGSQSGPDAAETPAEPEAQSAPLAEEVDPNDLKGDDDTRYKWLGFKRDPDAGDGFQHGDWRKKKNY</sequence>
<dbReference type="Proteomes" id="UP000473648">
    <property type="component" value="Unassembled WGS sequence"/>
</dbReference>
<reference evidence="2" key="1">
    <citation type="journal article" date="2020" name="Appl. Environ. Microbiol.">
        <title>Medium-Chain Fatty Acid Synthesis by 'Candidatus Weimeria bifida' gen. nov., sp. nov., and 'Candidatus Pseudoramibacter fermentans' sp. nov.</title>
        <authorList>
            <person name="Scarborough M.J."/>
            <person name="Myers K.S."/>
            <person name="Donohue T.J."/>
            <person name="Noguera D.R."/>
        </authorList>
    </citation>
    <scope>NUCLEOTIDE SEQUENCE</scope>
    <source>
        <strain evidence="2">EUB1.1</strain>
    </source>
</reference>
<dbReference type="EMBL" id="VOGB01000004">
    <property type="protein sequence ID" value="MQM72339.1"/>
    <property type="molecule type" value="Genomic_DNA"/>
</dbReference>
<feature type="region of interest" description="Disordered" evidence="1">
    <location>
        <begin position="531"/>
        <end position="653"/>
    </location>
</feature>
<evidence type="ECO:0008006" key="4">
    <source>
        <dbReference type="Google" id="ProtNLM"/>
    </source>
</evidence>
<feature type="compositionally biased region" description="Low complexity" evidence="1">
    <location>
        <begin position="596"/>
        <end position="609"/>
    </location>
</feature>
<feature type="region of interest" description="Disordered" evidence="1">
    <location>
        <begin position="240"/>
        <end position="355"/>
    </location>
</feature>
<feature type="compositionally biased region" description="Basic and acidic residues" evidence="1">
    <location>
        <begin position="617"/>
        <end position="637"/>
    </location>
</feature>
<accession>A0A6L5GPZ8</accession>
<feature type="compositionally biased region" description="Basic and acidic residues" evidence="1">
    <location>
        <begin position="566"/>
        <end position="586"/>
    </location>
</feature>
<protein>
    <recommendedName>
        <fullName evidence="4">DUF2284 domain-containing protein</fullName>
    </recommendedName>
</protein>
<dbReference type="InterPro" id="IPR019271">
    <property type="entry name" value="DUF2284_metal-binding"/>
</dbReference>
<feature type="compositionally biased region" description="Basic and acidic residues" evidence="1">
    <location>
        <begin position="436"/>
        <end position="448"/>
    </location>
</feature>
<evidence type="ECO:0000313" key="3">
    <source>
        <dbReference type="Proteomes" id="UP000473648"/>
    </source>
</evidence>
<feature type="region of interest" description="Disordered" evidence="1">
    <location>
        <begin position="397"/>
        <end position="504"/>
    </location>
</feature>
<gene>
    <name evidence="2" type="ORF">FRC53_02685</name>
</gene>
<evidence type="ECO:0000313" key="2">
    <source>
        <dbReference type="EMBL" id="MQM72339.1"/>
    </source>
</evidence>
<evidence type="ECO:0000256" key="1">
    <source>
        <dbReference type="SAM" id="MobiDB-lite"/>
    </source>
</evidence>
<comment type="caution">
    <text evidence="2">The sequence shown here is derived from an EMBL/GenBank/DDBJ whole genome shotgun (WGS) entry which is preliminary data.</text>
</comment>
<keyword evidence="3" id="KW-1185">Reference proteome</keyword>
<feature type="compositionally biased region" description="Basic residues" evidence="1">
    <location>
        <begin position="478"/>
        <end position="489"/>
    </location>
</feature>
<organism evidence="2 3">
    <name type="scientific">Candidatus Pseudoramibacter fermentans</name>
    <dbReference type="NCBI Taxonomy" id="2594427"/>
    <lineage>
        <taxon>Bacteria</taxon>
        <taxon>Bacillati</taxon>
        <taxon>Bacillota</taxon>
        <taxon>Clostridia</taxon>
        <taxon>Eubacteriales</taxon>
        <taxon>Eubacteriaceae</taxon>
        <taxon>Pseudoramibacter</taxon>
    </lineage>
</organism>